<sequence>MAKNLEVENPETMNCAEGKATSRTPKETSTASRNPFLPRNSVLRSSSIISGPAAQLQPLHSGVIAKGRTSRFVEKISSDEDLESLVKNTRAAKTFDEMPLPPGKVRSATACEEQTRAEEAECWFRRCGPM</sequence>
<reference evidence="2 3" key="1">
    <citation type="submission" date="2017-12" db="EMBL/GenBank/DDBJ databases">
        <title>Comparative genomics of Botrytis spp.</title>
        <authorList>
            <person name="Valero-Jimenez C.A."/>
            <person name="Tapia P."/>
            <person name="Veloso J."/>
            <person name="Silva-Moreno E."/>
            <person name="Staats M."/>
            <person name="Valdes J.H."/>
            <person name="Van Kan J.A.L."/>
        </authorList>
    </citation>
    <scope>NUCLEOTIDE SEQUENCE [LARGE SCALE GENOMIC DNA]</scope>
    <source>
        <strain evidence="2 3">MUCL3349</strain>
    </source>
</reference>
<proteinExistence type="predicted"/>
<accession>A0A4Z1KRK1</accession>
<protein>
    <submittedName>
        <fullName evidence="2">Uncharacterized protein</fullName>
    </submittedName>
</protein>
<evidence type="ECO:0000256" key="1">
    <source>
        <dbReference type="SAM" id="MobiDB-lite"/>
    </source>
</evidence>
<dbReference type="AlphaFoldDB" id="A0A4Z1KRK1"/>
<evidence type="ECO:0000313" key="2">
    <source>
        <dbReference type="EMBL" id="TGO87024.1"/>
    </source>
</evidence>
<comment type="caution">
    <text evidence="2">The sequence shown here is derived from an EMBL/GenBank/DDBJ whole genome shotgun (WGS) entry which is preliminary data.</text>
</comment>
<keyword evidence="3" id="KW-1185">Reference proteome</keyword>
<dbReference type="EMBL" id="PQXO01000257">
    <property type="protein sequence ID" value="TGO87024.1"/>
    <property type="molecule type" value="Genomic_DNA"/>
</dbReference>
<feature type="compositionally biased region" description="Polar residues" evidence="1">
    <location>
        <begin position="21"/>
        <end position="33"/>
    </location>
</feature>
<evidence type="ECO:0000313" key="3">
    <source>
        <dbReference type="Proteomes" id="UP000297280"/>
    </source>
</evidence>
<name>A0A4Z1KRK1_9HELO</name>
<gene>
    <name evidence="2" type="ORF">BPOR_0258g00130</name>
</gene>
<feature type="region of interest" description="Disordered" evidence="1">
    <location>
        <begin position="1"/>
        <end position="38"/>
    </location>
</feature>
<organism evidence="2 3">
    <name type="scientific">Botrytis porri</name>
    <dbReference type="NCBI Taxonomy" id="87229"/>
    <lineage>
        <taxon>Eukaryota</taxon>
        <taxon>Fungi</taxon>
        <taxon>Dikarya</taxon>
        <taxon>Ascomycota</taxon>
        <taxon>Pezizomycotina</taxon>
        <taxon>Leotiomycetes</taxon>
        <taxon>Helotiales</taxon>
        <taxon>Sclerotiniaceae</taxon>
        <taxon>Botrytis</taxon>
    </lineage>
</organism>
<dbReference type="Proteomes" id="UP000297280">
    <property type="component" value="Unassembled WGS sequence"/>
</dbReference>